<sequence length="516" mass="58362">MQPRFPLELFNTLPPDILCNIALELVRRSPHPLHFAIVPIRSLLLTSRHVYNCLSLGHRPDLYADIFQISFDMAPIRRRLGVKAVFSTSLAHALVERCATLKRLSSLFSQLPSLGRNAGEWRSVAITGRGLFEALQVNDLMNVWIMLMENDCRNKQQLNSIMLTNGLARILVYFILRDVQDFDPLPHDPRFSLCLVLIRMTGVLANTLDFEDTSVHGSLLDFAEPFLHQASWVWPASISDRSSEIIPISELTMEYLGNKLRFKLPSGTSYSRLWAVDTYAAIRRSSQRGPGSQTPSRNSLVYDKDWFRLVTLENFSADVSPKLINIRNICSIGSFDNLFKGFIYVPCPVGGKVDTVSQPVGCALRVYHAVSEANTVTFIDNDETALEYAWLPNGVKLEERADCLRIYDPVKKSWLQYQACHHSTCETYSEDEGGTICDTILVGETDPSSANYAQFEYHGRIRPSNGMLSLQRKPKERHDEELGIWSIHGYVYGDAEIIGDWRPLGTQQYSPGDLHT</sequence>
<dbReference type="HOGENOM" id="CLU_528037_0_0_1"/>
<name>A0A0C9VUE5_SPHS4</name>
<accession>A0A0C9VUE5</accession>
<reference evidence="1 2" key="1">
    <citation type="submission" date="2014-06" db="EMBL/GenBank/DDBJ databases">
        <title>Evolutionary Origins and Diversification of the Mycorrhizal Mutualists.</title>
        <authorList>
            <consortium name="DOE Joint Genome Institute"/>
            <consortium name="Mycorrhizal Genomics Consortium"/>
            <person name="Kohler A."/>
            <person name="Kuo A."/>
            <person name="Nagy L.G."/>
            <person name="Floudas D."/>
            <person name="Copeland A."/>
            <person name="Barry K.W."/>
            <person name="Cichocki N."/>
            <person name="Veneault-Fourrey C."/>
            <person name="LaButti K."/>
            <person name="Lindquist E.A."/>
            <person name="Lipzen A."/>
            <person name="Lundell T."/>
            <person name="Morin E."/>
            <person name="Murat C."/>
            <person name="Riley R."/>
            <person name="Ohm R."/>
            <person name="Sun H."/>
            <person name="Tunlid A."/>
            <person name="Henrissat B."/>
            <person name="Grigoriev I.V."/>
            <person name="Hibbett D.S."/>
            <person name="Martin F."/>
        </authorList>
    </citation>
    <scope>NUCLEOTIDE SEQUENCE [LARGE SCALE GENOMIC DNA]</scope>
    <source>
        <strain evidence="1 2">SS14</strain>
    </source>
</reference>
<evidence type="ECO:0000313" key="1">
    <source>
        <dbReference type="EMBL" id="KIJ46322.1"/>
    </source>
</evidence>
<dbReference type="OrthoDB" id="3007819at2759"/>
<dbReference type="EMBL" id="KN837108">
    <property type="protein sequence ID" value="KIJ46322.1"/>
    <property type="molecule type" value="Genomic_DNA"/>
</dbReference>
<protein>
    <submittedName>
        <fullName evidence="1">Uncharacterized protein</fullName>
    </submittedName>
</protein>
<proteinExistence type="predicted"/>
<evidence type="ECO:0000313" key="2">
    <source>
        <dbReference type="Proteomes" id="UP000054279"/>
    </source>
</evidence>
<keyword evidence="2" id="KW-1185">Reference proteome</keyword>
<dbReference type="Proteomes" id="UP000054279">
    <property type="component" value="Unassembled WGS sequence"/>
</dbReference>
<dbReference type="AlphaFoldDB" id="A0A0C9VUE5"/>
<organism evidence="1 2">
    <name type="scientific">Sphaerobolus stellatus (strain SS14)</name>
    <dbReference type="NCBI Taxonomy" id="990650"/>
    <lineage>
        <taxon>Eukaryota</taxon>
        <taxon>Fungi</taxon>
        <taxon>Dikarya</taxon>
        <taxon>Basidiomycota</taxon>
        <taxon>Agaricomycotina</taxon>
        <taxon>Agaricomycetes</taxon>
        <taxon>Phallomycetidae</taxon>
        <taxon>Geastrales</taxon>
        <taxon>Sphaerobolaceae</taxon>
        <taxon>Sphaerobolus</taxon>
    </lineage>
</organism>
<gene>
    <name evidence="1" type="ORF">M422DRAFT_250370</name>
</gene>